<dbReference type="EMBL" id="KB305619">
    <property type="protein sequence ID" value="ELU00870.1"/>
    <property type="molecule type" value="Genomic_DNA"/>
</dbReference>
<evidence type="ECO:0000256" key="2">
    <source>
        <dbReference type="ARBA" id="ARBA00022723"/>
    </source>
</evidence>
<evidence type="ECO:0000259" key="5">
    <source>
        <dbReference type="Pfam" id="PF00394"/>
    </source>
</evidence>
<dbReference type="InterPro" id="IPR045087">
    <property type="entry name" value="Cu-oxidase_fam"/>
</dbReference>
<feature type="domain" description="Plastocyanin-like" evidence="5">
    <location>
        <begin position="61"/>
        <end position="222"/>
    </location>
</feature>
<dbReference type="PROSITE" id="PS00080">
    <property type="entry name" value="MULTICOPPER_OXIDASE2"/>
    <property type="match status" value="1"/>
</dbReference>
<dbReference type="SUPFAM" id="SSF49503">
    <property type="entry name" value="Cupredoxins"/>
    <property type="match status" value="3"/>
</dbReference>
<reference evidence="10" key="1">
    <citation type="submission" date="2012-12" db="EMBL/GenBank/DDBJ databases">
        <authorList>
            <person name="Hellsten U."/>
            <person name="Grimwood J."/>
            <person name="Chapman J.A."/>
            <person name="Shapiro H."/>
            <person name="Aerts A."/>
            <person name="Otillar R.P."/>
            <person name="Terry A.Y."/>
            <person name="Boore J.L."/>
            <person name="Simakov O."/>
            <person name="Marletaz F."/>
            <person name="Cho S.-J."/>
            <person name="Edsinger-Gonzales E."/>
            <person name="Havlak P."/>
            <person name="Kuo D.-H."/>
            <person name="Larsson T."/>
            <person name="Lv J."/>
            <person name="Arendt D."/>
            <person name="Savage R."/>
            <person name="Osoegawa K."/>
            <person name="de Jong P."/>
            <person name="Lindberg D.R."/>
            <person name="Seaver E.C."/>
            <person name="Weisblat D.A."/>
            <person name="Putnam N.H."/>
            <person name="Grigoriev I.V."/>
            <person name="Rokhsar D.S."/>
        </authorList>
    </citation>
    <scope>NUCLEOTIDE SEQUENCE</scope>
    <source>
        <strain evidence="10">I ESC-2004</strain>
    </source>
</reference>
<dbReference type="GO" id="GO:0016491">
    <property type="term" value="F:oxidoreductase activity"/>
    <property type="evidence" value="ECO:0007669"/>
    <property type="project" value="UniProtKB-KW"/>
</dbReference>
<dbReference type="Pfam" id="PF00394">
    <property type="entry name" value="Cu-oxidase"/>
    <property type="match status" value="1"/>
</dbReference>
<sequence length="498" mass="55986">MDGVPGITQHAILSGHSFIHKFTAQPVGTHWYHSHYFNQRLDGIFGMFIVHDAPPVQPYFVLSVMDWYHVTADHLKTTSPYTNQGPAEGYAGPSDTLSSQDGVPISSLKYVSGLINGRGRYNEEKFPLSDFMLVPGEENVFRMCHTGAEFPYEISIDEHLLSISTMGANLIVPMQADFLFIYPGECYDFNILAKSGTFWLRAKVIQDPRAGDVPEIRAILHNEVNKEPHTKERSCTASNKCIVFNCPFKGYAEQLHRNCITVDQVATRTEVFPAEVTPSVHFINFGFQIGPSINAHQWVNPVKPMFCKDPMQYTRCPKDCSSSVCRCPYTLTVTEATPAILVLSNVVYSPIDVAGHHSIHLHGHLFEILQAGFPEFNKTTGHWSIANHDVLCRDPLCAEPYWSSGQFPDFHNRIGPVTDTVVVPAYGYVITRLRKPNPGYWMMHCHQELHLDEGMMLQLYVEGNIPEIPDPSVYEWICPEPALYTSNEIHAGSILSTI</sequence>
<dbReference type="InterPro" id="IPR001117">
    <property type="entry name" value="Cu-oxidase_2nd"/>
</dbReference>
<proteinExistence type="inferred from homology"/>
<evidence type="ECO:0000259" key="6">
    <source>
        <dbReference type="Pfam" id="PF07731"/>
    </source>
</evidence>
<dbReference type="EMBL" id="AMQN01009518">
    <property type="status" value="NOT_ANNOTATED_CDS"/>
    <property type="molecule type" value="Genomic_DNA"/>
</dbReference>
<dbReference type="InterPro" id="IPR002355">
    <property type="entry name" value="Cu_oxidase_Cu_BS"/>
</dbReference>
<evidence type="ECO:0000313" key="10">
    <source>
        <dbReference type="Proteomes" id="UP000014760"/>
    </source>
</evidence>
<keyword evidence="2" id="KW-0479">Metal-binding</keyword>
<keyword evidence="4" id="KW-0186">Copper</keyword>
<organism evidence="8">
    <name type="scientific">Capitella teleta</name>
    <name type="common">Polychaete worm</name>
    <dbReference type="NCBI Taxonomy" id="283909"/>
    <lineage>
        <taxon>Eukaryota</taxon>
        <taxon>Metazoa</taxon>
        <taxon>Spiralia</taxon>
        <taxon>Lophotrochozoa</taxon>
        <taxon>Annelida</taxon>
        <taxon>Polychaeta</taxon>
        <taxon>Sedentaria</taxon>
        <taxon>Scolecida</taxon>
        <taxon>Capitellidae</taxon>
        <taxon>Capitella</taxon>
    </lineage>
</organism>
<dbReference type="Gene3D" id="2.60.40.420">
    <property type="entry name" value="Cupredoxins - blue copper proteins"/>
    <property type="match status" value="3"/>
</dbReference>
<dbReference type="AlphaFoldDB" id="R7U3F5"/>
<evidence type="ECO:0000313" key="8">
    <source>
        <dbReference type="EMBL" id="ELU00870.1"/>
    </source>
</evidence>
<reference evidence="9" key="3">
    <citation type="submission" date="2015-06" db="UniProtKB">
        <authorList>
            <consortium name="EnsemblMetazoa"/>
        </authorList>
    </citation>
    <scope>IDENTIFICATION</scope>
</reference>
<dbReference type="EnsemblMetazoa" id="CapteT192537">
    <property type="protein sequence ID" value="CapteP192537"/>
    <property type="gene ID" value="CapteG192537"/>
</dbReference>
<comment type="similarity">
    <text evidence="1">Belongs to the multicopper oxidase family.</text>
</comment>
<dbReference type="InterPro" id="IPR011706">
    <property type="entry name" value="Cu-oxidase_C"/>
</dbReference>
<dbReference type="Pfam" id="PF07732">
    <property type="entry name" value="Cu-oxidase_3"/>
    <property type="match status" value="1"/>
</dbReference>
<name>R7U3F5_CAPTE</name>
<dbReference type="STRING" id="283909.R7U3F5"/>
<dbReference type="GO" id="GO:0005507">
    <property type="term" value="F:copper ion binding"/>
    <property type="evidence" value="ECO:0007669"/>
    <property type="project" value="InterPro"/>
</dbReference>
<dbReference type="OrthoDB" id="2121828at2759"/>
<reference evidence="8 10" key="2">
    <citation type="journal article" date="2013" name="Nature">
        <title>Insights into bilaterian evolution from three spiralian genomes.</title>
        <authorList>
            <person name="Simakov O."/>
            <person name="Marletaz F."/>
            <person name="Cho S.J."/>
            <person name="Edsinger-Gonzales E."/>
            <person name="Havlak P."/>
            <person name="Hellsten U."/>
            <person name="Kuo D.H."/>
            <person name="Larsson T."/>
            <person name="Lv J."/>
            <person name="Arendt D."/>
            <person name="Savage R."/>
            <person name="Osoegawa K."/>
            <person name="de Jong P."/>
            <person name="Grimwood J."/>
            <person name="Chapman J.A."/>
            <person name="Shapiro H."/>
            <person name="Aerts A."/>
            <person name="Otillar R.P."/>
            <person name="Terry A.Y."/>
            <person name="Boore J.L."/>
            <person name="Grigoriev I.V."/>
            <person name="Lindberg D.R."/>
            <person name="Seaver E.C."/>
            <person name="Weisblat D.A."/>
            <person name="Putnam N.H."/>
            <person name="Rokhsar D.S."/>
        </authorList>
    </citation>
    <scope>NUCLEOTIDE SEQUENCE</scope>
    <source>
        <strain evidence="8 10">I ESC-2004</strain>
    </source>
</reference>
<evidence type="ECO:0000259" key="7">
    <source>
        <dbReference type="Pfam" id="PF07732"/>
    </source>
</evidence>
<evidence type="ECO:0008006" key="11">
    <source>
        <dbReference type="Google" id="ProtNLM"/>
    </source>
</evidence>
<feature type="domain" description="Plastocyanin-like" evidence="7">
    <location>
        <begin position="1"/>
        <end position="53"/>
    </location>
</feature>
<accession>R7U3F5</accession>
<evidence type="ECO:0000256" key="4">
    <source>
        <dbReference type="ARBA" id="ARBA00023008"/>
    </source>
</evidence>
<dbReference type="InterPro" id="IPR033138">
    <property type="entry name" value="Cu_oxidase_CS"/>
</dbReference>
<evidence type="ECO:0000313" key="9">
    <source>
        <dbReference type="EnsemblMetazoa" id="CapteP192537"/>
    </source>
</evidence>
<dbReference type="PROSITE" id="PS00079">
    <property type="entry name" value="MULTICOPPER_OXIDASE1"/>
    <property type="match status" value="1"/>
</dbReference>
<dbReference type="OMA" id="KWDYGDD"/>
<dbReference type="Pfam" id="PF07731">
    <property type="entry name" value="Cu-oxidase_2"/>
    <property type="match status" value="1"/>
</dbReference>
<feature type="domain" description="Plastocyanin-like" evidence="6">
    <location>
        <begin position="327"/>
        <end position="462"/>
    </location>
</feature>
<protein>
    <recommendedName>
        <fullName evidence="11">Plastocyanin-like domain-containing protein</fullName>
    </recommendedName>
</protein>
<dbReference type="Proteomes" id="UP000014760">
    <property type="component" value="Unassembled WGS sequence"/>
</dbReference>
<dbReference type="PANTHER" id="PTHR11709:SF394">
    <property type="entry name" value="FI03373P-RELATED"/>
    <property type="match status" value="1"/>
</dbReference>
<dbReference type="InterPro" id="IPR011707">
    <property type="entry name" value="Cu-oxidase-like_N"/>
</dbReference>
<evidence type="ECO:0000256" key="3">
    <source>
        <dbReference type="ARBA" id="ARBA00023002"/>
    </source>
</evidence>
<evidence type="ECO:0000256" key="1">
    <source>
        <dbReference type="ARBA" id="ARBA00010609"/>
    </source>
</evidence>
<dbReference type="GO" id="GO:0006826">
    <property type="term" value="P:iron ion transport"/>
    <property type="evidence" value="ECO:0007669"/>
    <property type="project" value="TreeGrafter"/>
</dbReference>
<keyword evidence="10" id="KW-1185">Reference proteome</keyword>
<dbReference type="HOGENOM" id="CLU_006504_5_0_1"/>
<dbReference type="GO" id="GO:0005886">
    <property type="term" value="C:plasma membrane"/>
    <property type="evidence" value="ECO:0007669"/>
    <property type="project" value="TreeGrafter"/>
</dbReference>
<dbReference type="InterPro" id="IPR008972">
    <property type="entry name" value="Cupredoxin"/>
</dbReference>
<dbReference type="PANTHER" id="PTHR11709">
    <property type="entry name" value="MULTI-COPPER OXIDASE"/>
    <property type="match status" value="1"/>
</dbReference>
<keyword evidence="3" id="KW-0560">Oxidoreductase</keyword>
<gene>
    <name evidence="8" type="ORF">CAPTEDRAFT_192537</name>
</gene>